<dbReference type="InterPro" id="IPR009057">
    <property type="entry name" value="Homeodomain-like_sf"/>
</dbReference>
<dbReference type="InterPro" id="IPR051095">
    <property type="entry name" value="Dros_DevTransReg"/>
</dbReference>
<dbReference type="AlphaFoldDB" id="A0A067RDF9"/>
<evidence type="ECO:0000313" key="11">
    <source>
        <dbReference type="EMBL" id="KDR21802.1"/>
    </source>
</evidence>
<gene>
    <name evidence="11" type="ORF">L798_02604</name>
</gene>
<dbReference type="GO" id="GO:0045476">
    <property type="term" value="P:nurse cell apoptotic process"/>
    <property type="evidence" value="ECO:0007669"/>
    <property type="project" value="UniProtKB-ARBA"/>
</dbReference>
<evidence type="ECO:0000256" key="4">
    <source>
        <dbReference type="ARBA" id="ARBA00022902"/>
    </source>
</evidence>
<dbReference type="GO" id="GO:0006357">
    <property type="term" value="P:regulation of transcription by RNA polymerase II"/>
    <property type="evidence" value="ECO:0007669"/>
    <property type="project" value="TreeGrafter"/>
</dbReference>
<dbReference type="PANTHER" id="PTHR23110:SF111">
    <property type="entry name" value="LONGITUDINALS LACKING PROTEIN, ISOFORMS F_I_K_T"/>
    <property type="match status" value="1"/>
</dbReference>
<evidence type="ECO:0000256" key="7">
    <source>
        <dbReference type="ARBA" id="ARBA00023242"/>
    </source>
</evidence>
<dbReference type="GO" id="GO:0003677">
    <property type="term" value="F:DNA binding"/>
    <property type="evidence" value="ECO:0007669"/>
    <property type="project" value="InterPro"/>
</dbReference>
<evidence type="ECO:0000256" key="8">
    <source>
        <dbReference type="ARBA" id="ARBA00037382"/>
    </source>
</evidence>
<evidence type="ECO:0000313" key="12">
    <source>
        <dbReference type="Proteomes" id="UP000027135"/>
    </source>
</evidence>
<dbReference type="Gene3D" id="3.30.710.10">
    <property type="entry name" value="Potassium Channel Kv1.1, Chain A"/>
    <property type="match status" value="1"/>
</dbReference>
<accession>A0A067RDF9</accession>
<dbReference type="GO" id="GO:0008406">
    <property type="term" value="P:gonad development"/>
    <property type="evidence" value="ECO:0007669"/>
    <property type="project" value="UniProtKB-ARBA"/>
</dbReference>
<keyword evidence="7" id="KW-0539">Nucleus</keyword>
<dbReference type="GO" id="GO:0048813">
    <property type="term" value="P:dendrite morphogenesis"/>
    <property type="evidence" value="ECO:0007669"/>
    <property type="project" value="UniProtKB-ARBA"/>
</dbReference>
<feature type="compositionally biased region" description="Gly residues" evidence="9">
    <location>
        <begin position="364"/>
        <end position="375"/>
    </location>
</feature>
<evidence type="ECO:0000256" key="5">
    <source>
        <dbReference type="ARBA" id="ARBA00023015"/>
    </source>
</evidence>
<feature type="non-terminal residue" evidence="11">
    <location>
        <position position="480"/>
    </location>
</feature>
<evidence type="ECO:0000256" key="2">
    <source>
        <dbReference type="ARBA" id="ARBA00022473"/>
    </source>
</evidence>
<evidence type="ECO:0000259" key="10">
    <source>
        <dbReference type="PROSITE" id="PS50097"/>
    </source>
</evidence>
<reference evidence="11 12" key="1">
    <citation type="journal article" date="2014" name="Nat. Commun.">
        <title>Molecular traces of alternative social organization in a termite genome.</title>
        <authorList>
            <person name="Terrapon N."/>
            <person name="Li C."/>
            <person name="Robertson H.M."/>
            <person name="Ji L."/>
            <person name="Meng X."/>
            <person name="Booth W."/>
            <person name="Chen Z."/>
            <person name="Childers C.P."/>
            <person name="Glastad K.M."/>
            <person name="Gokhale K."/>
            <person name="Gowin J."/>
            <person name="Gronenberg W."/>
            <person name="Hermansen R.A."/>
            <person name="Hu H."/>
            <person name="Hunt B.G."/>
            <person name="Huylmans A.K."/>
            <person name="Khalil S.M."/>
            <person name="Mitchell R.D."/>
            <person name="Munoz-Torres M.C."/>
            <person name="Mustard J.A."/>
            <person name="Pan H."/>
            <person name="Reese J.T."/>
            <person name="Scharf M.E."/>
            <person name="Sun F."/>
            <person name="Vogel H."/>
            <person name="Xiao J."/>
            <person name="Yang W."/>
            <person name="Yang Z."/>
            <person name="Yang Z."/>
            <person name="Zhou J."/>
            <person name="Zhu J."/>
            <person name="Brent C.S."/>
            <person name="Elsik C.G."/>
            <person name="Goodisman M.A."/>
            <person name="Liberles D.A."/>
            <person name="Roe R.M."/>
            <person name="Vargo E.L."/>
            <person name="Vilcinskas A."/>
            <person name="Wang J."/>
            <person name="Bornberg-Bauer E."/>
            <person name="Korb J."/>
            <person name="Zhang G."/>
            <person name="Liebig J."/>
        </authorList>
    </citation>
    <scope>NUCLEOTIDE SEQUENCE [LARGE SCALE GENOMIC DNA]</scope>
    <source>
        <tissue evidence="11">Whole organism</tissue>
    </source>
</reference>
<feature type="compositionally biased region" description="Polar residues" evidence="9">
    <location>
        <begin position="274"/>
        <end position="285"/>
    </location>
</feature>
<evidence type="ECO:0000256" key="1">
    <source>
        <dbReference type="ARBA" id="ARBA00004123"/>
    </source>
</evidence>
<dbReference type="InterPro" id="IPR007889">
    <property type="entry name" value="HTH_Psq"/>
</dbReference>
<sequence length="480" mass="52110">MGSEQQFCLKWNNHQSTIVAGFDTLLESGTLVDCTLAAEGQYLKAHKVVLSACSPYFELLLSQHDEKHPIVILKDIKFQELKAMVDYMYHGEVNISQDQLGALLKAAESLQIKGLSDSGGGGSERENVDKRHHGTRKQTIPPPQPRSSPVPSHSSTVGHRRQAPLPPAAPPQIIDLPEDDDPPPPRPPPLPRVPSSREGSPSPPPKRKRHRRRSSGEEGSLSAAPVVPLTEGTHETSSSSELPPQSQPAPSASVPSIPANITPVVPPSAEPATHPSSQASEQPVTETELLNPPQVAEVASPRQPPREMAHEQVLEPVQKLEPPSEVLLEPKSEYLEDDMNEDSVEDLTLDDDMDEIDQARPGPSHGGEGSSQGAGCLGQLYSLIQRHVPPPLPFDAPLMSEPPPAPQLEAADLTDATVDNLLRSLAGDVMFRKYSVQNVTRALEAVLKQGMTVSEASLRFGIKRSTLQFYLKKLNVVMRK</sequence>
<name>A0A067RDF9_ZOONE</name>
<dbReference type="GO" id="GO:0007464">
    <property type="term" value="P:R3/R4 cell fate commitment"/>
    <property type="evidence" value="ECO:0007669"/>
    <property type="project" value="UniProtKB-ARBA"/>
</dbReference>
<keyword evidence="12" id="KW-1185">Reference proteome</keyword>
<dbReference type="SMART" id="SM00225">
    <property type="entry name" value="BTB"/>
    <property type="match status" value="1"/>
</dbReference>
<feature type="compositionally biased region" description="Basic and acidic residues" evidence="9">
    <location>
        <begin position="304"/>
        <end position="313"/>
    </location>
</feature>
<keyword evidence="4" id="KW-0524">Neurogenesis</keyword>
<dbReference type="GO" id="GO:0005634">
    <property type="term" value="C:nucleus"/>
    <property type="evidence" value="ECO:0007669"/>
    <property type="project" value="UniProtKB-SubCell"/>
</dbReference>
<feature type="domain" description="BTB" evidence="10">
    <location>
        <begin position="32"/>
        <end position="97"/>
    </location>
</feature>
<keyword evidence="6" id="KW-0804">Transcription</keyword>
<protein>
    <recommendedName>
        <fullName evidence="10">BTB domain-containing protein</fullName>
    </recommendedName>
</protein>
<dbReference type="Pfam" id="PF00651">
    <property type="entry name" value="BTB"/>
    <property type="match status" value="1"/>
</dbReference>
<organism evidence="11 12">
    <name type="scientific">Zootermopsis nevadensis</name>
    <name type="common">Dampwood termite</name>
    <dbReference type="NCBI Taxonomy" id="136037"/>
    <lineage>
        <taxon>Eukaryota</taxon>
        <taxon>Metazoa</taxon>
        <taxon>Ecdysozoa</taxon>
        <taxon>Arthropoda</taxon>
        <taxon>Hexapoda</taxon>
        <taxon>Insecta</taxon>
        <taxon>Pterygota</taxon>
        <taxon>Neoptera</taxon>
        <taxon>Polyneoptera</taxon>
        <taxon>Dictyoptera</taxon>
        <taxon>Blattodea</taxon>
        <taxon>Blattoidea</taxon>
        <taxon>Termitoidae</taxon>
        <taxon>Termopsidae</taxon>
        <taxon>Zootermopsis</taxon>
    </lineage>
</organism>
<dbReference type="GO" id="GO:0007526">
    <property type="term" value="P:larval somatic muscle development"/>
    <property type="evidence" value="ECO:0007669"/>
    <property type="project" value="UniProtKB-ARBA"/>
</dbReference>
<feature type="region of interest" description="Disordered" evidence="9">
    <location>
        <begin position="114"/>
        <end position="375"/>
    </location>
</feature>
<feature type="compositionally biased region" description="Acidic residues" evidence="9">
    <location>
        <begin position="335"/>
        <end position="356"/>
    </location>
</feature>
<dbReference type="PANTHER" id="PTHR23110">
    <property type="entry name" value="BTB DOMAIN TRANSCRIPTION FACTOR"/>
    <property type="match status" value="1"/>
</dbReference>
<dbReference type="EMBL" id="KK852538">
    <property type="protein sequence ID" value="KDR21802.1"/>
    <property type="molecule type" value="Genomic_DNA"/>
</dbReference>
<feature type="compositionally biased region" description="Low complexity" evidence="9">
    <location>
        <begin position="235"/>
        <end position="259"/>
    </location>
</feature>
<keyword evidence="2" id="KW-0217">Developmental protein</keyword>
<dbReference type="OMA" id="SIENHEA"/>
<dbReference type="CDD" id="cd18315">
    <property type="entry name" value="BTB_POZ_BAB-like"/>
    <property type="match status" value="1"/>
</dbReference>
<dbReference type="SUPFAM" id="SSF46689">
    <property type="entry name" value="Homeodomain-like"/>
    <property type="match status" value="1"/>
</dbReference>
<keyword evidence="5" id="KW-0805">Transcription regulation</keyword>
<dbReference type="GO" id="GO:0016199">
    <property type="term" value="P:axon midline choice point recognition"/>
    <property type="evidence" value="ECO:0007669"/>
    <property type="project" value="UniProtKB-ARBA"/>
</dbReference>
<dbReference type="SUPFAM" id="SSF54695">
    <property type="entry name" value="POZ domain"/>
    <property type="match status" value="1"/>
</dbReference>
<proteinExistence type="predicted"/>
<comment type="subcellular location">
    <subcellularLocation>
        <location evidence="1">Nucleus</location>
    </subcellularLocation>
</comment>
<evidence type="ECO:0000256" key="3">
    <source>
        <dbReference type="ARBA" id="ARBA00022782"/>
    </source>
</evidence>
<evidence type="ECO:0000256" key="6">
    <source>
        <dbReference type="ARBA" id="ARBA00023163"/>
    </source>
</evidence>
<dbReference type="InterPro" id="IPR011333">
    <property type="entry name" value="SKP1/BTB/POZ_sf"/>
</dbReference>
<dbReference type="Proteomes" id="UP000027135">
    <property type="component" value="Unassembled WGS sequence"/>
</dbReference>
<keyword evidence="3" id="KW-0221">Differentiation</keyword>
<dbReference type="InterPro" id="IPR000210">
    <property type="entry name" value="BTB/POZ_dom"/>
</dbReference>
<dbReference type="Gene3D" id="1.10.10.60">
    <property type="entry name" value="Homeodomain-like"/>
    <property type="match status" value="1"/>
</dbReference>
<dbReference type="GO" id="GO:0035167">
    <property type="term" value="P:larval lymph gland hemopoiesis"/>
    <property type="evidence" value="ECO:0007669"/>
    <property type="project" value="UniProtKB-ARBA"/>
</dbReference>
<comment type="function">
    <text evidence="8">Putative transcription factor required for axon growth and guidance in the central and peripheral nervous systems. Repels CNS axons away from the midline by promoting the expression of the midline repellent sli and its receptor robo.</text>
</comment>
<dbReference type="PROSITE" id="PS50097">
    <property type="entry name" value="BTB"/>
    <property type="match status" value="1"/>
</dbReference>
<dbReference type="InParanoid" id="A0A067RDF9"/>
<dbReference type="eggNOG" id="ENOG502RYRA">
    <property type="taxonomic scope" value="Eukaryota"/>
</dbReference>
<evidence type="ECO:0000256" key="9">
    <source>
        <dbReference type="SAM" id="MobiDB-lite"/>
    </source>
</evidence>
<dbReference type="FunFam" id="3.30.710.10:FF:000091">
    <property type="entry name" value="Lola, isoform F"/>
    <property type="match status" value="1"/>
</dbReference>
<dbReference type="GO" id="GO:0045467">
    <property type="term" value="P:R7 cell development"/>
    <property type="evidence" value="ECO:0007669"/>
    <property type="project" value="UniProtKB-ARBA"/>
</dbReference>
<dbReference type="Pfam" id="PF05225">
    <property type="entry name" value="HTH_psq"/>
    <property type="match status" value="1"/>
</dbReference>